<gene>
    <name evidence="2" type="ORF">EIL87_04995</name>
</gene>
<dbReference type="InterPro" id="IPR043129">
    <property type="entry name" value="ATPase_NBD"/>
</dbReference>
<dbReference type="Proteomes" id="UP000274515">
    <property type="component" value="Unassembled WGS sequence"/>
</dbReference>
<dbReference type="PANTHER" id="PTHR18964">
    <property type="entry name" value="ROK (REPRESSOR, ORF, KINASE) FAMILY"/>
    <property type="match status" value="1"/>
</dbReference>
<proteinExistence type="inferred from homology"/>
<keyword evidence="3" id="KW-1185">Reference proteome</keyword>
<dbReference type="AlphaFoldDB" id="A0A426K0B1"/>
<dbReference type="InterPro" id="IPR036388">
    <property type="entry name" value="WH-like_DNA-bd_sf"/>
</dbReference>
<dbReference type="EMBL" id="RSAA01000005">
    <property type="protein sequence ID" value="RRO18872.1"/>
    <property type="molecule type" value="Genomic_DNA"/>
</dbReference>
<evidence type="ECO:0000313" key="2">
    <source>
        <dbReference type="EMBL" id="RRO18872.1"/>
    </source>
</evidence>
<name>A0A426K0B1_9PSEU</name>
<dbReference type="Gene3D" id="3.30.420.40">
    <property type="match status" value="2"/>
</dbReference>
<dbReference type="PANTHER" id="PTHR18964:SF149">
    <property type="entry name" value="BIFUNCTIONAL UDP-N-ACETYLGLUCOSAMINE 2-EPIMERASE_N-ACETYLMANNOSAMINE KINASE"/>
    <property type="match status" value="1"/>
</dbReference>
<accession>A0A426K0B1</accession>
<dbReference type="Gene3D" id="1.10.10.10">
    <property type="entry name" value="Winged helix-like DNA-binding domain superfamily/Winged helix DNA-binding domain"/>
    <property type="match status" value="1"/>
</dbReference>
<comment type="similarity">
    <text evidence="1">Belongs to the ROK (NagC/XylR) family.</text>
</comment>
<dbReference type="CDD" id="cd24076">
    <property type="entry name" value="ASKHA_ATPase_ROK_BsXylR-like"/>
    <property type="match status" value="1"/>
</dbReference>
<dbReference type="SUPFAM" id="SSF46785">
    <property type="entry name" value="Winged helix' DNA-binding domain"/>
    <property type="match status" value="1"/>
</dbReference>
<comment type="caution">
    <text evidence="2">The sequence shown here is derived from an EMBL/GenBank/DDBJ whole genome shotgun (WGS) entry which is preliminary data.</text>
</comment>
<reference evidence="2 3" key="1">
    <citation type="submission" date="2018-11" db="EMBL/GenBank/DDBJ databases">
        <title>Saccharopolyspora rhizosphaerae sp. nov., an actinomycete isolated from rhizosphere soil in Thailand.</title>
        <authorList>
            <person name="Intra B."/>
            <person name="Euanorasetr J."/>
            <person name="Take A."/>
            <person name="Inahashi Y."/>
            <person name="Mori M."/>
            <person name="Panbangred W."/>
            <person name="Matsumoto A."/>
        </authorList>
    </citation>
    <scope>NUCLEOTIDE SEQUENCE [LARGE SCALE GENOMIC DNA]</scope>
    <source>
        <strain evidence="2 3">H219</strain>
    </source>
</reference>
<dbReference type="SUPFAM" id="SSF53067">
    <property type="entry name" value="Actin-like ATPase domain"/>
    <property type="match status" value="2"/>
</dbReference>
<organism evidence="2 3">
    <name type="scientific">Saccharopolyspora rhizosphaerae</name>
    <dbReference type="NCBI Taxonomy" id="2492662"/>
    <lineage>
        <taxon>Bacteria</taxon>
        <taxon>Bacillati</taxon>
        <taxon>Actinomycetota</taxon>
        <taxon>Actinomycetes</taxon>
        <taxon>Pseudonocardiales</taxon>
        <taxon>Pseudonocardiaceae</taxon>
        <taxon>Saccharopolyspora</taxon>
    </lineage>
</organism>
<protein>
    <submittedName>
        <fullName evidence="2">ROK family transcriptional regulator</fullName>
    </submittedName>
</protein>
<dbReference type="InterPro" id="IPR036390">
    <property type="entry name" value="WH_DNA-bd_sf"/>
</dbReference>
<dbReference type="Pfam" id="PF00480">
    <property type="entry name" value="ROK"/>
    <property type="match status" value="1"/>
</dbReference>
<evidence type="ECO:0000313" key="3">
    <source>
        <dbReference type="Proteomes" id="UP000274515"/>
    </source>
</evidence>
<evidence type="ECO:0000256" key="1">
    <source>
        <dbReference type="ARBA" id="ARBA00006479"/>
    </source>
</evidence>
<dbReference type="OrthoDB" id="3189808at2"/>
<sequence length="444" mass="46468">MPQRTLHSTALASRVAHLLVWRPYLWEVQVAEAATGGGARSGVDQTAVRRTNLARVLEEVRRGEVVSRADIAGRTTLTKATVSSLASELLDRGLIRETGLRRDGAVGRPGRSLELDGGGITALGLEINSQYLAARGTDLAGRVIVERRLSFDAMRSHPETTLDRLAGLAREAVTELSGTGSSFLAGIAVAVPGLVDAETGCVRYAPNLEWRSVPIAEALRARLGSDAPIVVDNEANLSALAELHAMSQPAADLVYLTGEVGVGAGLITGGRLLRGSGGFSGEIGHIPVDLDGQPCGCGQRGCLETKIGLPAVLRTAAPDLVDREADPQDQAHALRQRAEDGAPEAVAGFDEVGRWLGIGVSVLVNLLNPDVVVLGGYLGTVAPYLVPAAMRELRPRAVAGDAAVCRITASTYGFSAAVRGASSIVIEEIFRDPLRIPAAEKLTG</sequence>
<dbReference type="InterPro" id="IPR000600">
    <property type="entry name" value="ROK"/>
</dbReference>